<accession>A0A2V5ICF5</accession>
<sequence>MSCTATGTQIQERENFYDSPYLAEHYDLFSARFWEPERFDVPIYLEAFKQARKATLTTTSLHPFIVLDVGTGSGRVLSGLVLGACEDAPVDLADKDIEFVGLDVSPHMLSRAAETRPIPRGICTSWVLGSALDLRAIPLLKGGDAVKVDFLVFAAGGIAHLADAGQPEAFLREVAAVLQPGRGRAFVSFMNAVMESAVEGSIDPVKEQQELPSRKFPGIVYRTINASSEIVGKTHIDRRDILVIKKETDGSERVLERNTISTRLASWNPEEFVRMAQAAGLEIVDTIKERVETYYALKLRD</sequence>
<dbReference type="GO" id="GO:0008168">
    <property type="term" value="F:methyltransferase activity"/>
    <property type="evidence" value="ECO:0007669"/>
    <property type="project" value="UniProtKB-KW"/>
</dbReference>
<dbReference type="Pfam" id="PF13649">
    <property type="entry name" value="Methyltransf_25"/>
    <property type="match status" value="1"/>
</dbReference>
<evidence type="ECO:0000259" key="1">
    <source>
        <dbReference type="Pfam" id="PF13649"/>
    </source>
</evidence>
<dbReference type="Proteomes" id="UP000248817">
    <property type="component" value="Unassembled WGS sequence"/>
</dbReference>
<keyword evidence="2" id="KW-0808">Transferase</keyword>
<dbReference type="EMBL" id="KZ825476">
    <property type="protein sequence ID" value="PYI34339.1"/>
    <property type="molecule type" value="Genomic_DNA"/>
</dbReference>
<proteinExistence type="predicted"/>
<evidence type="ECO:0000313" key="3">
    <source>
        <dbReference type="Proteomes" id="UP000248817"/>
    </source>
</evidence>
<keyword evidence="2" id="KW-0489">Methyltransferase</keyword>
<feature type="domain" description="Methyltransferase" evidence="1">
    <location>
        <begin position="66"/>
        <end position="181"/>
    </location>
</feature>
<dbReference type="AlphaFoldDB" id="A0A2V5ICF5"/>
<evidence type="ECO:0000313" key="2">
    <source>
        <dbReference type="EMBL" id="PYI34339.1"/>
    </source>
</evidence>
<dbReference type="GO" id="GO:0032259">
    <property type="term" value="P:methylation"/>
    <property type="evidence" value="ECO:0007669"/>
    <property type="project" value="UniProtKB-KW"/>
</dbReference>
<dbReference type="InterPro" id="IPR041698">
    <property type="entry name" value="Methyltransf_25"/>
</dbReference>
<name>A0A2V5ICF5_9EURO</name>
<dbReference type="CDD" id="cd02440">
    <property type="entry name" value="AdoMet_MTases"/>
    <property type="match status" value="1"/>
</dbReference>
<dbReference type="SUPFAM" id="SSF53335">
    <property type="entry name" value="S-adenosyl-L-methionine-dependent methyltransferases"/>
    <property type="match status" value="1"/>
</dbReference>
<dbReference type="Gene3D" id="3.40.50.150">
    <property type="entry name" value="Vaccinia Virus protein VP39"/>
    <property type="match status" value="1"/>
</dbReference>
<protein>
    <submittedName>
        <fullName evidence="2">S-adenosyl-L-methionine-dependent methyltransferase</fullName>
    </submittedName>
</protein>
<reference evidence="2 3" key="1">
    <citation type="submission" date="2018-02" db="EMBL/GenBank/DDBJ databases">
        <title>The genomes of Aspergillus section Nigri reveals drivers in fungal speciation.</title>
        <authorList>
            <consortium name="DOE Joint Genome Institute"/>
            <person name="Vesth T.C."/>
            <person name="Nybo J."/>
            <person name="Theobald S."/>
            <person name="Brandl J."/>
            <person name="Frisvad J.C."/>
            <person name="Nielsen K.F."/>
            <person name="Lyhne E.K."/>
            <person name="Kogle M.E."/>
            <person name="Kuo A."/>
            <person name="Riley R."/>
            <person name="Clum A."/>
            <person name="Nolan M."/>
            <person name="Lipzen A."/>
            <person name="Salamov A."/>
            <person name="Henrissat B."/>
            <person name="Wiebenga A."/>
            <person name="De vries R.P."/>
            <person name="Grigoriev I.V."/>
            <person name="Mortensen U.H."/>
            <person name="Andersen M.R."/>
            <person name="Baker S.E."/>
        </authorList>
    </citation>
    <scope>NUCLEOTIDE SEQUENCE [LARGE SCALE GENOMIC DNA]</scope>
    <source>
        <strain evidence="2 3">CBS 114.80</strain>
    </source>
</reference>
<keyword evidence="3" id="KW-1185">Reference proteome</keyword>
<dbReference type="InterPro" id="IPR050508">
    <property type="entry name" value="Methyltransf_Superfamily"/>
</dbReference>
<dbReference type="InterPro" id="IPR029063">
    <property type="entry name" value="SAM-dependent_MTases_sf"/>
</dbReference>
<gene>
    <name evidence="2" type="ORF">BP00DRAFT_390361</name>
</gene>
<organism evidence="2 3">
    <name type="scientific">Aspergillus indologenus CBS 114.80</name>
    <dbReference type="NCBI Taxonomy" id="1450541"/>
    <lineage>
        <taxon>Eukaryota</taxon>
        <taxon>Fungi</taxon>
        <taxon>Dikarya</taxon>
        <taxon>Ascomycota</taxon>
        <taxon>Pezizomycotina</taxon>
        <taxon>Eurotiomycetes</taxon>
        <taxon>Eurotiomycetidae</taxon>
        <taxon>Eurotiales</taxon>
        <taxon>Aspergillaceae</taxon>
        <taxon>Aspergillus</taxon>
        <taxon>Aspergillus subgen. Circumdati</taxon>
    </lineage>
</organism>
<dbReference type="PANTHER" id="PTHR42912">
    <property type="entry name" value="METHYLTRANSFERASE"/>
    <property type="match status" value="1"/>
</dbReference>